<name>C4LF52_TOLAT</name>
<accession>C4LF52</accession>
<dbReference type="RefSeq" id="WP_015878690.1">
    <property type="nucleotide sequence ID" value="NC_012691.1"/>
</dbReference>
<protein>
    <submittedName>
        <fullName evidence="1">Uncharacterized protein</fullName>
    </submittedName>
</protein>
<proteinExistence type="predicted"/>
<reference evidence="2" key="1">
    <citation type="submission" date="2009-05" db="EMBL/GenBank/DDBJ databases">
        <title>Complete sequence of Tolumonas auensis DSM 9187.</title>
        <authorList>
            <consortium name="US DOE Joint Genome Institute"/>
            <person name="Lucas S."/>
            <person name="Copeland A."/>
            <person name="Lapidus A."/>
            <person name="Glavina del Rio T."/>
            <person name="Tice H."/>
            <person name="Bruce D."/>
            <person name="Goodwin L."/>
            <person name="Pitluck S."/>
            <person name="Chertkov O."/>
            <person name="Brettin T."/>
            <person name="Detter J.C."/>
            <person name="Han C."/>
            <person name="Larimer F."/>
            <person name="Land M."/>
            <person name="Hauser L."/>
            <person name="Kyrpides N."/>
            <person name="Mikhailova N."/>
            <person name="Spring S."/>
            <person name="Beller H."/>
        </authorList>
    </citation>
    <scope>NUCLEOTIDE SEQUENCE [LARGE SCALE GENOMIC DNA]</scope>
    <source>
        <strain evidence="2">DSM 9187 / TA4</strain>
    </source>
</reference>
<reference evidence="1 2" key="2">
    <citation type="journal article" date="2011" name="Stand. Genomic Sci.">
        <title>Complete genome sequence of Tolumonas auensis type strain (TA 4).</title>
        <authorList>
            <person name="Chertkov O."/>
            <person name="Copeland A."/>
            <person name="Lucas S."/>
            <person name="Lapidus A."/>
            <person name="Berry K.W."/>
            <person name="Detter J.C."/>
            <person name="Del Rio T.G."/>
            <person name="Hammon N."/>
            <person name="Dalin E."/>
            <person name="Tice H."/>
            <person name="Pitluck S."/>
            <person name="Richardson P."/>
            <person name="Bruce D."/>
            <person name="Goodwin L."/>
            <person name="Han C."/>
            <person name="Tapia R."/>
            <person name="Saunders E."/>
            <person name="Schmutz J."/>
            <person name="Brettin T."/>
            <person name="Larimer F."/>
            <person name="Land M."/>
            <person name="Hauser L."/>
            <person name="Spring S."/>
            <person name="Rohde M."/>
            <person name="Kyrpides N.C."/>
            <person name="Ivanova N."/>
            <person name="Goker M."/>
            <person name="Beller H.R."/>
            <person name="Klenk H.P."/>
            <person name="Woyke T."/>
        </authorList>
    </citation>
    <scope>NUCLEOTIDE SEQUENCE [LARGE SCALE GENOMIC DNA]</scope>
    <source>
        <strain evidence="2">DSM 9187 / TA4</strain>
    </source>
</reference>
<evidence type="ECO:0000313" key="2">
    <source>
        <dbReference type="Proteomes" id="UP000009073"/>
    </source>
</evidence>
<dbReference type="AlphaFoldDB" id="C4LF52"/>
<dbReference type="KEGG" id="tau:Tola_1608"/>
<gene>
    <name evidence="1" type="ordered locus">Tola_1608</name>
</gene>
<dbReference type="HOGENOM" id="CLU_2439879_0_0_6"/>
<sequence length="90" mass="10619">MKKNICNLYKDLKGTGSELRDNRDYDRLTEMVGEEGAKRAIRHKLHERNLTEHEWVSYRKVRSTLHNNPLRVREEVEEVNALTNGLVNDD</sequence>
<dbReference type="EMBL" id="CP001616">
    <property type="protein sequence ID" value="ACQ93219.1"/>
    <property type="molecule type" value="Genomic_DNA"/>
</dbReference>
<dbReference type="Proteomes" id="UP000009073">
    <property type="component" value="Chromosome"/>
</dbReference>
<keyword evidence="2" id="KW-1185">Reference proteome</keyword>
<organism evidence="1 2">
    <name type="scientific">Tolumonas auensis (strain DSM 9187 / NBRC 110442 / TA 4)</name>
    <dbReference type="NCBI Taxonomy" id="595494"/>
    <lineage>
        <taxon>Bacteria</taxon>
        <taxon>Pseudomonadati</taxon>
        <taxon>Pseudomonadota</taxon>
        <taxon>Gammaproteobacteria</taxon>
        <taxon>Aeromonadales</taxon>
        <taxon>Aeromonadaceae</taxon>
        <taxon>Tolumonas</taxon>
    </lineage>
</organism>
<evidence type="ECO:0000313" key="1">
    <source>
        <dbReference type="EMBL" id="ACQ93219.1"/>
    </source>
</evidence>